<organism evidence="1 2">
    <name type="scientific">Beta vulgaris subsp. vulgaris</name>
    <name type="common">Beet</name>
    <dbReference type="NCBI Taxonomy" id="3555"/>
    <lineage>
        <taxon>Eukaryota</taxon>
        <taxon>Viridiplantae</taxon>
        <taxon>Streptophyta</taxon>
        <taxon>Embryophyta</taxon>
        <taxon>Tracheophyta</taxon>
        <taxon>Spermatophyta</taxon>
        <taxon>Magnoliopsida</taxon>
        <taxon>eudicotyledons</taxon>
        <taxon>Gunneridae</taxon>
        <taxon>Pentapetalae</taxon>
        <taxon>Caryophyllales</taxon>
        <taxon>Chenopodiaceae</taxon>
        <taxon>Betoideae</taxon>
        <taxon>Beta</taxon>
    </lineage>
</organism>
<dbReference type="AlphaFoldDB" id="A0A0J8B7Y9"/>
<sequence length="61" mass="7040">MEVVKESPDRIDDLKAEAHLSRVVPLDNFDCTVKLVYTALHWKKSICFLYFLIIGLLVECT</sequence>
<gene>
    <name evidence="1" type="ORF">BVRB_003950</name>
</gene>
<dbReference type="EMBL" id="KQ090424">
    <property type="protein sequence ID" value="KMS95912.1"/>
    <property type="molecule type" value="Genomic_DNA"/>
</dbReference>
<dbReference type="Gramene" id="KMS95912">
    <property type="protein sequence ID" value="KMS95912"/>
    <property type="gene ID" value="BVRB_003950"/>
</dbReference>
<reference evidence="1 2" key="1">
    <citation type="journal article" date="2014" name="Nature">
        <title>The genome of the recently domesticated crop plant sugar beet (Beta vulgaris).</title>
        <authorList>
            <person name="Dohm J.C."/>
            <person name="Minoche A.E."/>
            <person name="Holtgrawe D."/>
            <person name="Capella-Gutierrez S."/>
            <person name="Zakrzewski F."/>
            <person name="Tafer H."/>
            <person name="Rupp O."/>
            <person name="Sorensen T.R."/>
            <person name="Stracke R."/>
            <person name="Reinhardt R."/>
            <person name="Goesmann A."/>
            <person name="Kraft T."/>
            <person name="Schulz B."/>
            <person name="Stadler P.F."/>
            <person name="Schmidt T."/>
            <person name="Gabaldon T."/>
            <person name="Lehrach H."/>
            <person name="Weisshaar B."/>
            <person name="Himmelbauer H."/>
        </authorList>
    </citation>
    <scope>NUCLEOTIDE SEQUENCE [LARGE SCALE GENOMIC DNA]</scope>
    <source>
        <tissue evidence="1">Taproot</tissue>
    </source>
</reference>
<evidence type="ECO:0000313" key="1">
    <source>
        <dbReference type="EMBL" id="KMS95912.1"/>
    </source>
</evidence>
<accession>A0A0J8B7Y9</accession>
<name>A0A0J8B7Y9_BETVV</name>
<evidence type="ECO:0000313" key="2">
    <source>
        <dbReference type="Proteomes" id="UP000035740"/>
    </source>
</evidence>
<keyword evidence="2" id="KW-1185">Reference proteome</keyword>
<protein>
    <submittedName>
        <fullName evidence="1">Uncharacterized protein</fullName>
    </submittedName>
</protein>
<dbReference type="Proteomes" id="UP000035740">
    <property type="component" value="Unassembled WGS sequence"/>
</dbReference>
<proteinExistence type="predicted"/>